<proteinExistence type="inferred from homology"/>
<evidence type="ECO:0000256" key="5">
    <source>
        <dbReference type="ARBA" id="ARBA00022840"/>
    </source>
</evidence>
<keyword evidence="8" id="KW-1185">Reference proteome</keyword>
<dbReference type="InterPro" id="IPR050235">
    <property type="entry name" value="CK1_Ser-Thr_kinase"/>
</dbReference>
<accession>A0A0N4ZZ04</accession>
<evidence type="ECO:0000259" key="7">
    <source>
        <dbReference type="PROSITE" id="PS50011"/>
    </source>
</evidence>
<dbReference type="GO" id="GO:0005524">
    <property type="term" value="F:ATP binding"/>
    <property type="evidence" value="ECO:0007669"/>
    <property type="project" value="UniProtKB-KW"/>
</dbReference>
<evidence type="ECO:0000256" key="2">
    <source>
        <dbReference type="ARBA" id="ARBA00022679"/>
    </source>
</evidence>
<dbReference type="FunFam" id="3.30.200.20:FF:000358">
    <property type="entry name" value="Tau tubulin kinase 2b"/>
    <property type="match status" value="1"/>
</dbReference>
<organism evidence="8 9">
    <name type="scientific">Parastrongyloides trichosuri</name>
    <name type="common">Possum-specific nematode worm</name>
    <dbReference type="NCBI Taxonomy" id="131310"/>
    <lineage>
        <taxon>Eukaryota</taxon>
        <taxon>Metazoa</taxon>
        <taxon>Ecdysozoa</taxon>
        <taxon>Nematoda</taxon>
        <taxon>Chromadorea</taxon>
        <taxon>Rhabditida</taxon>
        <taxon>Tylenchina</taxon>
        <taxon>Panagrolaimomorpha</taxon>
        <taxon>Strongyloidoidea</taxon>
        <taxon>Strongyloididae</taxon>
        <taxon>Parastrongyloides</taxon>
    </lineage>
</organism>
<reference evidence="9" key="1">
    <citation type="submission" date="2017-02" db="UniProtKB">
        <authorList>
            <consortium name="WormBaseParasite"/>
        </authorList>
    </citation>
    <scope>IDENTIFICATION</scope>
</reference>
<keyword evidence="3" id="KW-0547">Nucleotide-binding</keyword>
<sequence>MADQDDKTIPINAAEKIGPITALSDTTFPQHDKENNGLIDIPAGIIVEGRFQFMKQLDEGGCGTIFLVKDLTSGAQYALKAVSNKVKESSILNFEVQVMKRLKNKKNVCQLISSGRNNRFSYVIMTLLGQSLFDLVVQQKFFSKSTALRVSIQCLVGIKQLHEVGFIHRDIKTENFLKGYGTERIIYLVDFGLVREFVKINASGQLEQRKARARCAFRGTTKYASISAQENNEQGRSDDLISLLYCTAEFQKKLPWDFDEIEKVKAVKKETPIETIFPDLPELVACHTYLNGLNYYTRPDYFKVFTYYKNEMDKIGVQYEDPYDWETSKKPPQRSLRKKTVNIENVSPISEKKAGGSNRISNNNSNIIRNRLMKAKRSIRKTSRRIKNSFRKRNKIDEDSSNIINDNELLEKSLDLEGSNGNKKTNQNGVLTALEEIEAELKKNQIGF</sequence>
<dbReference type="STRING" id="131310.A0A0N4ZZ04"/>
<dbReference type="WBParaSite" id="PTRK_0001401900.1">
    <property type="protein sequence ID" value="PTRK_0001401900.1"/>
    <property type="gene ID" value="PTRK_0001401900"/>
</dbReference>
<comment type="similarity">
    <text evidence="6">Belongs to the protein kinase superfamily. CK1 Ser/Thr protein kinase family.</text>
</comment>
<dbReference type="SMART" id="SM00220">
    <property type="entry name" value="S_TKc"/>
    <property type="match status" value="1"/>
</dbReference>
<dbReference type="InterPro" id="IPR000719">
    <property type="entry name" value="Prot_kinase_dom"/>
</dbReference>
<keyword evidence="1" id="KW-0723">Serine/threonine-protein kinase</keyword>
<name>A0A0N4ZZ04_PARTI</name>
<evidence type="ECO:0000256" key="3">
    <source>
        <dbReference type="ARBA" id="ARBA00022741"/>
    </source>
</evidence>
<dbReference type="InterPro" id="IPR011009">
    <property type="entry name" value="Kinase-like_dom_sf"/>
</dbReference>
<keyword evidence="5" id="KW-0067">ATP-binding</keyword>
<keyword evidence="4" id="KW-0418">Kinase</keyword>
<dbReference type="GO" id="GO:0004674">
    <property type="term" value="F:protein serine/threonine kinase activity"/>
    <property type="evidence" value="ECO:0007669"/>
    <property type="project" value="UniProtKB-KW"/>
</dbReference>
<feature type="domain" description="Protein kinase" evidence="7">
    <location>
        <begin position="51"/>
        <end position="350"/>
    </location>
</feature>
<dbReference type="GO" id="GO:0015630">
    <property type="term" value="C:microtubule cytoskeleton"/>
    <property type="evidence" value="ECO:0007669"/>
    <property type="project" value="UniProtKB-ARBA"/>
</dbReference>
<dbReference type="Proteomes" id="UP000038045">
    <property type="component" value="Unplaced"/>
</dbReference>
<protein>
    <submittedName>
        <fullName evidence="9">Protein kinase domain-containing protein</fullName>
    </submittedName>
</protein>
<keyword evidence="2" id="KW-0808">Transferase</keyword>
<dbReference type="Pfam" id="PF00069">
    <property type="entry name" value="Pkinase"/>
    <property type="match status" value="1"/>
</dbReference>
<dbReference type="AlphaFoldDB" id="A0A0N4ZZ04"/>
<dbReference type="PANTHER" id="PTHR11909">
    <property type="entry name" value="CASEIN KINASE-RELATED"/>
    <property type="match status" value="1"/>
</dbReference>
<evidence type="ECO:0000313" key="9">
    <source>
        <dbReference type="WBParaSite" id="PTRK_0001401900.1"/>
    </source>
</evidence>
<dbReference type="PROSITE" id="PS50011">
    <property type="entry name" value="PROTEIN_KINASE_DOM"/>
    <property type="match status" value="1"/>
</dbReference>
<dbReference type="SUPFAM" id="SSF56112">
    <property type="entry name" value="Protein kinase-like (PK-like)"/>
    <property type="match status" value="1"/>
</dbReference>
<evidence type="ECO:0000313" key="8">
    <source>
        <dbReference type="Proteomes" id="UP000038045"/>
    </source>
</evidence>
<evidence type="ECO:0000256" key="1">
    <source>
        <dbReference type="ARBA" id="ARBA00022527"/>
    </source>
</evidence>
<dbReference type="Gene3D" id="1.10.510.10">
    <property type="entry name" value="Transferase(Phosphotransferase) domain 1"/>
    <property type="match status" value="1"/>
</dbReference>
<evidence type="ECO:0000256" key="4">
    <source>
        <dbReference type="ARBA" id="ARBA00022777"/>
    </source>
</evidence>
<evidence type="ECO:0000256" key="6">
    <source>
        <dbReference type="ARBA" id="ARBA00061588"/>
    </source>
</evidence>